<comment type="caution">
    <text evidence="2">The sequence shown here is derived from an EMBL/GenBank/DDBJ whole genome shotgun (WGS) entry which is preliminary data.</text>
</comment>
<feature type="transmembrane region" description="Helical" evidence="1">
    <location>
        <begin position="427"/>
        <end position="446"/>
    </location>
</feature>
<feature type="transmembrane region" description="Helical" evidence="1">
    <location>
        <begin position="239"/>
        <end position="258"/>
    </location>
</feature>
<name>A0A3S2XZR8_9BURK</name>
<feature type="transmembrane region" description="Helical" evidence="1">
    <location>
        <begin position="364"/>
        <end position="383"/>
    </location>
</feature>
<evidence type="ECO:0000313" key="2">
    <source>
        <dbReference type="EMBL" id="RVT88545.1"/>
    </source>
</evidence>
<feature type="transmembrane region" description="Helical" evidence="1">
    <location>
        <begin position="188"/>
        <end position="209"/>
    </location>
</feature>
<feature type="transmembrane region" description="Helical" evidence="1">
    <location>
        <begin position="140"/>
        <end position="158"/>
    </location>
</feature>
<keyword evidence="1" id="KW-1133">Transmembrane helix</keyword>
<feature type="transmembrane region" description="Helical" evidence="1">
    <location>
        <begin position="21"/>
        <end position="46"/>
    </location>
</feature>
<dbReference type="Proteomes" id="UP000288587">
    <property type="component" value="Unassembled WGS sequence"/>
</dbReference>
<feature type="transmembrane region" description="Helical" evidence="1">
    <location>
        <begin position="165"/>
        <end position="182"/>
    </location>
</feature>
<sequence>MSGDLVRARSASVADALGDDFWAWWRTAMVAGLLAMLAALLAMGTLAPSDATWYLEALLFTVAWLLGTCATVVAYVAALRCRRWGSVHRERRLPVTQIRQRWDAVGYLVMATVVWVALALWAVTAAAYPNRNGLSTASPWIVAVLVAASTAGLVAKAGQSLSSQALSAALMVTIYLGLGPLLREWQNIPGSALSAAAIAAIGLLLWSFWQQPNASRVKVAGRTWASLWKDRAAAPRSAWSAWATHHSGAFFTMAPMVAMSSTHLAKVYIEGQSQPSPIMLWLGYQLSVFFILAFMWQTPEHHWRIRLSPLAARQRSRLALRLWRAHCMRALPLLAFLPVLTSPWMLSWPYAVSETQAMLHAVRALPWLIANGALLMAAVTLWVGVRRAQLGWDLLPFAAWLVLMWKGMETIGTEEAQRLSWAGRWDVLAGLVAATALLLALACWAWSRGSLTGMERWGAIGRHAKR</sequence>
<protein>
    <submittedName>
        <fullName evidence="2">Uncharacterized protein</fullName>
    </submittedName>
</protein>
<feature type="transmembrane region" description="Helical" evidence="1">
    <location>
        <begin position="58"/>
        <end position="81"/>
    </location>
</feature>
<keyword evidence="1" id="KW-0812">Transmembrane</keyword>
<reference evidence="2 3" key="1">
    <citation type="submission" date="2019-01" db="EMBL/GenBank/DDBJ databases">
        <authorList>
            <person name="Chen W.-M."/>
        </authorList>
    </citation>
    <scope>NUCLEOTIDE SEQUENCE [LARGE SCALE GENOMIC DNA]</scope>
    <source>
        <strain evidence="2 3">CCP-18</strain>
    </source>
</reference>
<feature type="transmembrane region" description="Helical" evidence="1">
    <location>
        <begin position="102"/>
        <end position="128"/>
    </location>
</feature>
<evidence type="ECO:0000256" key="1">
    <source>
        <dbReference type="SAM" id="Phobius"/>
    </source>
</evidence>
<keyword evidence="3" id="KW-1185">Reference proteome</keyword>
<gene>
    <name evidence="2" type="ORF">EOD73_06125</name>
</gene>
<feature type="transmembrane region" description="Helical" evidence="1">
    <location>
        <begin position="330"/>
        <end position="352"/>
    </location>
</feature>
<proteinExistence type="predicted"/>
<keyword evidence="1" id="KW-0472">Membrane</keyword>
<accession>A0A3S2XZR8</accession>
<evidence type="ECO:0000313" key="3">
    <source>
        <dbReference type="Proteomes" id="UP000288587"/>
    </source>
</evidence>
<dbReference type="RefSeq" id="WP_127681826.1">
    <property type="nucleotide sequence ID" value="NZ_SACM01000001.1"/>
</dbReference>
<organism evidence="2 3">
    <name type="scientific">Inhella crocodyli</name>
    <dbReference type="NCBI Taxonomy" id="2499851"/>
    <lineage>
        <taxon>Bacteria</taxon>
        <taxon>Pseudomonadati</taxon>
        <taxon>Pseudomonadota</taxon>
        <taxon>Betaproteobacteria</taxon>
        <taxon>Burkholderiales</taxon>
        <taxon>Sphaerotilaceae</taxon>
        <taxon>Inhella</taxon>
    </lineage>
</organism>
<dbReference type="EMBL" id="SACM01000001">
    <property type="protein sequence ID" value="RVT88545.1"/>
    <property type="molecule type" value="Genomic_DNA"/>
</dbReference>
<feature type="transmembrane region" description="Helical" evidence="1">
    <location>
        <begin position="278"/>
        <end position="296"/>
    </location>
</feature>
<dbReference type="AlphaFoldDB" id="A0A3S2XZR8"/>
<feature type="transmembrane region" description="Helical" evidence="1">
    <location>
        <begin position="390"/>
        <end position="407"/>
    </location>
</feature>